<feature type="binding site" evidence="2">
    <location>
        <position position="100"/>
    </location>
    <ligand>
        <name>Mn(2+)</name>
        <dbReference type="ChEBI" id="CHEBI:29035"/>
        <label>2</label>
    </ligand>
</feature>
<dbReference type="FunFam" id="3.30.70.360:FF:000001">
    <property type="entry name" value="N-acetyldiaminopimelate deacetylase"/>
    <property type="match status" value="1"/>
</dbReference>
<evidence type="ECO:0000256" key="2">
    <source>
        <dbReference type="PIRSR" id="PIRSR005962-1"/>
    </source>
</evidence>
<feature type="domain" description="Peptidase M20 dimerisation" evidence="3">
    <location>
        <begin position="186"/>
        <end position="281"/>
    </location>
</feature>
<dbReference type="Pfam" id="PF01546">
    <property type="entry name" value="Peptidase_M20"/>
    <property type="match status" value="1"/>
</dbReference>
<dbReference type="PANTHER" id="PTHR11014:SF63">
    <property type="entry name" value="METALLOPEPTIDASE, PUTATIVE (AFU_ORTHOLOGUE AFUA_6G09600)-RELATED"/>
    <property type="match status" value="1"/>
</dbReference>
<dbReference type="PIRSF" id="PIRSF005962">
    <property type="entry name" value="Pept_M20D_amidohydro"/>
    <property type="match status" value="1"/>
</dbReference>
<evidence type="ECO:0000259" key="3">
    <source>
        <dbReference type="Pfam" id="PF07687"/>
    </source>
</evidence>
<dbReference type="InterPro" id="IPR017439">
    <property type="entry name" value="Amidohydrolase"/>
</dbReference>
<comment type="cofactor">
    <cofactor evidence="2">
        <name>Mn(2+)</name>
        <dbReference type="ChEBI" id="CHEBI:29035"/>
    </cofactor>
    <text evidence="2">The Mn(2+) ion enhances activity.</text>
</comment>
<dbReference type="SUPFAM" id="SSF53187">
    <property type="entry name" value="Zn-dependent exopeptidases"/>
    <property type="match status" value="1"/>
</dbReference>
<feature type="binding site" evidence="2">
    <location>
        <position position="356"/>
    </location>
    <ligand>
        <name>Mn(2+)</name>
        <dbReference type="ChEBI" id="CHEBI:29035"/>
        <label>2</label>
    </ligand>
</feature>
<dbReference type="Gene3D" id="3.30.70.360">
    <property type="match status" value="1"/>
</dbReference>
<comment type="caution">
    <text evidence="4">The sequence shown here is derived from an EMBL/GenBank/DDBJ whole genome shotgun (WGS) entry which is preliminary data.</text>
</comment>
<dbReference type="NCBIfam" id="TIGR01891">
    <property type="entry name" value="amidohydrolases"/>
    <property type="match status" value="1"/>
</dbReference>
<dbReference type="Proteomes" id="UP000659630">
    <property type="component" value="Unassembled WGS sequence"/>
</dbReference>
<dbReference type="Pfam" id="PF07687">
    <property type="entry name" value="M20_dimer"/>
    <property type="match status" value="1"/>
</dbReference>
<evidence type="ECO:0000256" key="1">
    <source>
        <dbReference type="ARBA" id="ARBA00022801"/>
    </source>
</evidence>
<keyword evidence="2" id="KW-0464">Manganese</keyword>
<keyword evidence="1" id="KW-0378">Hydrolase</keyword>
<dbReference type="EMBL" id="JACONZ010000002">
    <property type="protein sequence ID" value="MBC5580908.1"/>
    <property type="molecule type" value="Genomic_DNA"/>
</dbReference>
<dbReference type="RefSeq" id="WP_186887286.1">
    <property type="nucleotide sequence ID" value="NZ_JACONZ010000002.1"/>
</dbReference>
<keyword evidence="5" id="KW-1185">Reference proteome</keyword>
<dbReference type="PANTHER" id="PTHR11014">
    <property type="entry name" value="PEPTIDASE M20 FAMILY MEMBER"/>
    <property type="match status" value="1"/>
</dbReference>
<dbReference type="GO" id="GO:0050118">
    <property type="term" value="F:N-acetyldiaminopimelate deacetylase activity"/>
    <property type="evidence" value="ECO:0007669"/>
    <property type="project" value="UniProtKB-ARBA"/>
</dbReference>
<sequence>MDSKQLAAQVQEYVVAFRHELHEHPELSMEEVWTTDRIVKELESMGLTVHRFEPTGAMADIKGGKPGKTVALRADIDALPVEEHTGLPFASKIDGVMHACGHDTHAAMLMGAAKALVSVKDEIPGTVRLIFQPAEETVQGAKALVKQGALEGVDMIFGQHIAAMMPVGAVATVAGPSAAASDHFGIKVHGKGCHGAMPNTGVDATLAAANVVTALQSIVSREIAPAEPAVVTVGRFVSGTKNNIVSGEAEMAGTVRTFDRELRKSMPERIERIAKEIAAAYRCTADVEYEFAVDVLINDQHATDITLGALKKVAADPRMILTNLPRQMGAEDFAEYTPVVPGSFAMLGGGGEYPQHSDKFCIDERCFETGVAFLIQVAFDALNA</sequence>
<accession>A0A923I5X5</accession>
<dbReference type="SUPFAM" id="SSF55031">
    <property type="entry name" value="Bacterial exopeptidase dimerisation domain"/>
    <property type="match status" value="1"/>
</dbReference>
<dbReference type="InterPro" id="IPR002933">
    <property type="entry name" value="Peptidase_M20"/>
</dbReference>
<proteinExistence type="predicted"/>
<feature type="binding site" evidence="2">
    <location>
        <position position="102"/>
    </location>
    <ligand>
        <name>Mn(2+)</name>
        <dbReference type="ChEBI" id="CHEBI:29035"/>
        <label>2</label>
    </ligand>
</feature>
<reference evidence="4" key="1">
    <citation type="submission" date="2020-08" db="EMBL/GenBank/DDBJ databases">
        <title>Genome public.</title>
        <authorList>
            <person name="Liu C."/>
            <person name="Sun Q."/>
        </authorList>
    </citation>
    <scope>NUCLEOTIDE SEQUENCE</scope>
    <source>
        <strain evidence="4">BX8</strain>
    </source>
</reference>
<feature type="binding site" evidence="2">
    <location>
        <position position="136"/>
    </location>
    <ligand>
        <name>Mn(2+)</name>
        <dbReference type="ChEBI" id="CHEBI:29035"/>
        <label>2</label>
    </ligand>
</feature>
<dbReference type="InterPro" id="IPR011650">
    <property type="entry name" value="Peptidase_M20_dimer"/>
</dbReference>
<evidence type="ECO:0000313" key="4">
    <source>
        <dbReference type="EMBL" id="MBC5580908.1"/>
    </source>
</evidence>
<organism evidence="4 5">
    <name type="scientific">Anaerofilum hominis</name>
    <dbReference type="NCBI Taxonomy" id="2763016"/>
    <lineage>
        <taxon>Bacteria</taxon>
        <taxon>Bacillati</taxon>
        <taxon>Bacillota</taxon>
        <taxon>Clostridia</taxon>
        <taxon>Eubacteriales</taxon>
        <taxon>Oscillospiraceae</taxon>
        <taxon>Anaerofilum</taxon>
    </lineage>
</organism>
<feature type="binding site" evidence="2">
    <location>
        <position position="160"/>
    </location>
    <ligand>
        <name>Mn(2+)</name>
        <dbReference type="ChEBI" id="CHEBI:29035"/>
        <label>2</label>
    </ligand>
</feature>
<dbReference type="Gene3D" id="3.40.630.10">
    <property type="entry name" value="Zn peptidases"/>
    <property type="match status" value="1"/>
</dbReference>
<name>A0A923I5X5_9FIRM</name>
<gene>
    <name evidence="4" type="ORF">H8S23_05275</name>
</gene>
<dbReference type="InterPro" id="IPR036264">
    <property type="entry name" value="Bact_exopeptidase_dim_dom"/>
</dbReference>
<dbReference type="AlphaFoldDB" id="A0A923I5X5"/>
<dbReference type="GO" id="GO:0046872">
    <property type="term" value="F:metal ion binding"/>
    <property type="evidence" value="ECO:0007669"/>
    <property type="project" value="UniProtKB-KW"/>
</dbReference>
<dbReference type="GO" id="GO:0019877">
    <property type="term" value="P:diaminopimelate biosynthetic process"/>
    <property type="evidence" value="ECO:0007669"/>
    <property type="project" value="UniProtKB-ARBA"/>
</dbReference>
<protein>
    <submittedName>
        <fullName evidence="4">Amidohydrolase</fullName>
    </submittedName>
</protein>
<evidence type="ECO:0000313" key="5">
    <source>
        <dbReference type="Proteomes" id="UP000659630"/>
    </source>
</evidence>
<keyword evidence="2" id="KW-0479">Metal-binding</keyword>